<dbReference type="SUPFAM" id="SSF100966">
    <property type="entry name" value="Translation initiation factor 2 beta, aIF2beta, N-terminal domain"/>
    <property type="match status" value="1"/>
</dbReference>
<sequence length="137" mass="15728">MEQAEYEKLLDRAYAALPKEALTKERFEMPVADSFIQGQKTNVKNFGSILKTIRREPEHMLKYITKEIGTQATMQEDRLVLNGKFTSKQVNDIFTNYIKMYVLCHECLRPDTKIADEHGVKLLKCEACGASSPVKRL</sequence>
<dbReference type="InterPro" id="IPR016190">
    <property type="entry name" value="Transl_init_fac_IF2/IF5_Zn-bd"/>
</dbReference>
<reference evidence="11" key="1">
    <citation type="submission" date="2021-03" db="EMBL/GenBank/DDBJ databases">
        <authorList>
            <person name="Jaffe A."/>
        </authorList>
    </citation>
    <scope>NUCLEOTIDE SEQUENCE</scope>
    <source>
        <strain evidence="11">RIFCSPHIGHO2_01_FULL_AR10_44_11</strain>
    </source>
</reference>
<evidence type="ECO:0000256" key="7">
    <source>
        <dbReference type="ARBA" id="ARBA00031466"/>
    </source>
</evidence>
<evidence type="ECO:0000259" key="10">
    <source>
        <dbReference type="SMART" id="SM00653"/>
    </source>
</evidence>
<evidence type="ECO:0000256" key="9">
    <source>
        <dbReference type="HAMAP-Rule" id="MF_00232"/>
    </source>
</evidence>
<comment type="subunit">
    <text evidence="3 9">Heterotrimer composed of an alpha, a beta and a gamma chain.</text>
</comment>
<reference evidence="11" key="2">
    <citation type="submission" date="2021-05" db="EMBL/GenBank/DDBJ databases">
        <title>Protein family content uncovers lineage relationships and bacterial pathway maintenance mechanisms in DPANN archaea.</title>
        <authorList>
            <person name="Castelle C.J."/>
            <person name="Meheust R."/>
            <person name="Jaffe A.L."/>
            <person name="Seitz K."/>
            <person name="Gong X."/>
            <person name="Baker B.J."/>
            <person name="Banfield J.F."/>
        </authorList>
    </citation>
    <scope>NUCLEOTIDE SEQUENCE</scope>
    <source>
        <strain evidence="11">RIFCSPHIGHO2_01_FULL_AR10_44_11</strain>
    </source>
</reference>
<dbReference type="InterPro" id="IPR004458">
    <property type="entry name" value="TIF2_bsu_arc"/>
</dbReference>
<protein>
    <recommendedName>
        <fullName evidence="4 9">Translation initiation factor 2 subunit beta</fullName>
    </recommendedName>
    <alternativeName>
        <fullName evidence="7 9">aIF2-beta</fullName>
    </alternativeName>
    <alternativeName>
        <fullName evidence="8 9">eIF-2-beta</fullName>
    </alternativeName>
</protein>
<evidence type="ECO:0000256" key="2">
    <source>
        <dbReference type="ARBA" id="ARBA00010397"/>
    </source>
</evidence>
<dbReference type="PANTHER" id="PTHR23001">
    <property type="entry name" value="EUKARYOTIC TRANSLATION INITIATION FACTOR"/>
    <property type="match status" value="1"/>
</dbReference>
<dbReference type="PANTHER" id="PTHR23001:SF3">
    <property type="entry name" value="EUKARYOTIC TRANSLATION INITIATION FACTOR 2 SUBUNIT 2"/>
    <property type="match status" value="1"/>
</dbReference>
<keyword evidence="5 9" id="KW-0396">Initiation factor</keyword>
<evidence type="ECO:0000256" key="1">
    <source>
        <dbReference type="ARBA" id="ARBA00003323"/>
    </source>
</evidence>
<dbReference type="Gene3D" id="3.30.30.170">
    <property type="match status" value="1"/>
</dbReference>
<evidence type="ECO:0000313" key="11">
    <source>
        <dbReference type="EMBL" id="MBS3057624.1"/>
    </source>
</evidence>
<gene>
    <name evidence="9" type="primary">eif2b</name>
    <name evidence="11" type="ORF">J4415_03270</name>
</gene>
<dbReference type="HAMAP" id="MF_00232">
    <property type="entry name" value="eIF_2_beta"/>
    <property type="match status" value="1"/>
</dbReference>
<evidence type="ECO:0000256" key="8">
    <source>
        <dbReference type="ARBA" id="ARBA00032408"/>
    </source>
</evidence>
<evidence type="ECO:0000256" key="5">
    <source>
        <dbReference type="ARBA" id="ARBA00022540"/>
    </source>
</evidence>
<dbReference type="SUPFAM" id="SSF75689">
    <property type="entry name" value="Zinc-binding domain of translation initiation factor 2 beta"/>
    <property type="match status" value="1"/>
</dbReference>
<name>A0A8T4KUK7_9ARCH</name>
<dbReference type="EMBL" id="JAGVWD010000048">
    <property type="protein sequence ID" value="MBS3057624.1"/>
    <property type="molecule type" value="Genomic_DNA"/>
</dbReference>
<dbReference type="Pfam" id="PF01873">
    <property type="entry name" value="eIF-5_eIF-2B"/>
    <property type="match status" value="1"/>
</dbReference>
<dbReference type="NCBIfam" id="TIGR00311">
    <property type="entry name" value="aIF-2beta"/>
    <property type="match status" value="1"/>
</dbReference>
<comment type="similarity">
    <text evidence="2 9">Belongs to the eIF-2-beta/eIF-5 family.</text>
</comment>
<evidence type="ECO:0000313" key="12">
    <source>
        <dbReference type="Proteomes" id="UP000677687"/>
    </source>
</evidence>
<dbReference type="SMART" id="SM00653">
    <property type="entry name" value="eIF2B_5"/>
    <property type="match status" value="1"/>
</dbReference>
<comment type="caution">
    <text evidence="11">The sequence shown here is derived from an EMBL/GenBank/DDBJ whole genome shotgun (WGS) entry which is preliminary data.</text>
</comment>
<dbReference type="NCBIfam" id="NF003067">
    <property type="entry name" value="PRK03988.1"/>
    <property type="match status" value="1"/>
</dbReference>
<evidence type="ECO:0000256" key="6">
    <source>
        <dbReference type="ARBA" id="ARBA00022917"/>
    </source>
</evidence>
<accession>A0A8T4KUK7</accession>
<feature type="domain" description="Translation initiation factor IF2/IF5" evidence="10">
    <location>
        <begin position="24"/>
        <end position="131"/>
    </location>
</feature>
<dbReference type="InterPro" id="IPR045196">
    <property type="entry name" value="IF2/IF5"/>
</dbReference>
<dbReference type="GO" id="GO:0003743">
    <property type="term" value="F:translation initiation factor activity"/>
    <property type="evidence" value="ECO:0007669"/>
    <property type="project" value="UniProtKB-UniRule"/>
</dbReference>
<keyword evidence="6 9" id="KW-0648">Protein biosynthesis</keyword>
<evidence type="ECO:0000256" key="3">
    <source>
        <dbReference type="ARBA" id="ARBA00011243"/>
    </source>
</evidence>
<evidence type="ECO:0000256" key="4">
    <source>
        <dbReference type="ARBA" id="ARBA00022314"/>
    </source>
</evidence>
<proteinExistence type="inferred from homology"/>
<dbReference type="InterPro" id="IPR016189">
    <property type="entry name" value="Transl_init_fac_IF2/IF5_N"/>
</dbReference>
<comment type="function">
    <text evidence="1 9">eIF-2 functions in the early steps of protein synthesis by forming a ternary complex with GTP and initiator tRNA.</text>
</comment>
<organism evidence="11 12">
    <name type="scientific">Candidatus Iainarchaeum sp</name>
    <dbReference type="NCBI Taxonomy" id="3101447"/>
    <lineage>
        <taxon>Archaea</taxon>
        <taxon>Candidatus Iainarchaeota</taxon>
        <taxon>Candidatus Iainarchaeia</taxon>
        <taxon>Candidatus Iainarchaeales</taxon>
        <taxon>Candidatus Iainarchaeaceae</taxon>
        <taxon>Candidatus Iainarchaeum</taxon>
    </lineage>
</organism>
<dbReference type="Proteomes" id="UP000677687">
    <property type="component" value="Unassembled WGS sequence"/>
</dbReference>
<dbReference type="InterPro" id="IPR002735">
    <property type="entry name" value="Transl_init_fac_IF2/IF5_dom"/>
</dbReference>
<dbReference type="AlphaFoldDB" id="A0A8T4KUK7"/>